<keyword evidence="4" id="KW-1185">Reference proteome</keyword>
<dbReference type="GO" id="GO:1990281">
    <property type="term" value="C:efflux pump complex"/>
    <property type="evidence" value="ECO:0007669"/>
    <property type="project" value="TreeGrafter"/>
</dbReference>
<keyword evidence="2" id="KW-0472">Membrane</keyword>
<evidence type="ECO:0000256" key="2">
    <source>
        <dbReference type="SAM" id="Phobius"/>
    </source>
</evidence>
<protein>
    <submittedName>
        <fullName evidence="3">Acriflavin resistance protein</fullName>
    </submittedName>
</protein>
<keyword evidence="1" id="KW-0175">Coiled coil</keyword>
<reference evidence="3 4" key="1">
    <citation type="journal article" date="2014" name="Int. J. Syst. Evol. Microbiol.">
        <title>Complete genome sequence of Corynebacterium casei LMG S-19264T (=DSM 44701T), isolated from a smear-ripened cheese.</title>
        <authorList>
            <consortium name="US DOE Joint Genome Institute (JGI-PGF)"/>
            <person name="Walter F."/>
            <person name="Albersmeier A."/>
            <person name="Kalinowski J."/>
            <person name="Ruckert C."/>
        </authorList>
    </citation>
    <scope>NUCLEOTIDE SEQUENCE [LARGE SCALE GENOMIC DNA]</scope>
    <source>
        <strain evidence="3 4">NBRC 112785</strain>
    </source>
</reference>
<organism evidence="3 4">
    <name type="scientific">Paraferrimonas haliotis</name>
    <dbReference type="NCBI Taxonomy" id="2013866"/>
    <lineage>
        <taxon>Bacteria</taxon>
        <taxon>Pseudomonadati</taxon>
        <taxon>Pseudomonadota</taxon>
        <taxon>Gammaproteobacteria</taxon>
        <taxon>Alteromonadales</taxon>
        <taxon>Ferrimonadaceae</taxon>
        <taxon>Paraferrimonas</taxon>
    </lineage>
</organism>
<dbReference type="Gene3D" id="2.40.30.170">
    <property type="match status" value="1"/>
</dbReference>
<feature type="transmembrane region" description="Helical" evidence="2">
    <location>
        <begin position="7"/>
        <end position="25"/>
    </location>
</feature>
<name>A0AA37TK49_9GAMM</name>
<dbReference type="Gene3D" id="2.40.50.100">
    <property type="match status" value="1"/>
</dbReference>
<sequence length="430" mass="47879">MIPRKRLLIPGVIAGVGLIAIATMLKPNPQALDDYDNRRLVSVQPLVMQESAPQVIGYGRVAPKNEWQAVAEVSGRLIEKNEHLEPGRLLEKGTPLLQIDPLEYQLALAQAQANVSSTEIELDKLDQEFSNLQTTYKLEQQKLTLVEQEYKRQQDLLAKNLVAQSDVEAQKQTLIAQQKLVQDMSSNIKLMPDTRRVTEAQLNIAKAQLNDAQRKLDKTQLTLPFDARIGEVNVELDQVVGLNSVMLTAQKLGTVEVKAELSLDDLRALINSIGRFNSDGQLPSFESLGLSAHLKLQSFGDEFSWPAKVTRIADTVNPEQATIGVYLEVEQNFRELQLPSRPPLTKGMFLTAIIDGYPSPQFVIPEKALHGDKIYLLDEQQKLNIVPIKVLYRTASGVAIAGELEQDQQLIINDLIPAIEGMGLRLMETQ</sequence>
<dbReference type="RefSeq" id="WP_095500169.1">
    <property type="nucleotide sequence ID" value="NZ_BSPO01000001.1"/>
</dbReference>
<dbReference type="Proteomes" id="UP001157439">
    <property type="component" value="Unassembled WGS sequence"/>
</dbReference>
<keyword evidence="2" id="KW-1133">Transmembrane helix</keyword>
<evidence type="ECO:0000313" key="3">
    <source>
        <dbReference type="EMBL" id="GLS82048.1"/>
    </source>
</evidence>
<accession>A0AA37TK49</accession>
<dbReference type="SUPFAM" id="SSF111369">
    <property type="entry name" value="HlyD-like secretion proteins"/>
    <property type="match status" value="1"/>
</dbReference>
<feature type="coiled-coil region" evidence="1">
    <location>
        <begin position="108"/>
        <end position="142"/>
    </location>
</feature>
<gene>
    <name evidence="3" type="ORF">GCM10007894_00250</name>
</gene>
<comment type="caution">
    <text evidence="3">The sequence shown here is derived from an EMBL/GenBank/DDBJ whole genome shotgun (WGS) entry which is preliminary data.</text>
</comment>
<evidence type="ECO:0000256" key="1">
    <source>
        <dbReference type="SAM" id="Coils"/>
    </source>
</evidence>
<dbReference type="AlphaFoldDB" id="A0AA37TK49"/>
<dbReference type="EMBL" id="BSPO01000001">
    <property type="protein sequence ID" value="GLS82048.1"/>
    <property type="molecule type" value="Genomic_DNA"/>
</dbReference>
<dbReference type="PANTHER" id="PTHR30469">
    <property type="entry name" value="MULTIDRUG RESISTANCE PROTEIN MDTA"/>
    <property type="match status" value="1"/>
</dbReference>
<dbReference type="PANTHER" id="PTHR30469:SF36">
    <property type="entry name" value="BLL3903 PROTEIN"/>
    <property type="match status" value="1"/>
</dbReference>
<dbReference type="Gene3D" id="1.10.287.470">
    <property type="entry name" value="Helix hairpin bin"/>
    <property type="match status" value="1"/>
</dbReference>
<feature type="coiled-coil region" evidence="1">
    <location>
        <begin position="195"/>
        <end position="222"/>
    </location>
</feature>
<dbReference type="GO" id="GO:0015562">
    <property type="term" value="F:efflux transmembrane transporter activity"/>
    <property type="evidence" value="ECO:0007669"/>
    <property type="project" value="TreeGrafter"/>
</dbReference>
<keyword evidence="2" id="KW-0812">Transmembrane</keyword>
<proteinExistence type="predicted"/>
<evidence type="ECO:0000313" key="4">
    <source>
        <dbReference type="Proteomes" id="UP001157439"/>
    </source>
</evidence>